<comment type="caution">
    <text evidence="3">The sequence shown here is derived from an EMBL/GenBank/DDBJ whole genome shotgun (WGS) entry which is preliminary data.</text>
</comment>
<accession>A0ABS3C720</accession>
<feature type="domain" description="Glycosyltransferase subfamily 4-like N-terminal" evidence="2">
    <location>
        <begin position="18"/>
        <end position="187"/>
    </location>
</feature>
<evidence type="ECO:0000313" key="3">
    <source>
        <dbReference type="EMBL" id="MBN7812914.1"/>
    </source>
</evidence>
<dbReference type="PANTHER" id="PTHR12526">
    <property type="entry name" value="GLYCOSYLTRANSFERASE"/>
    <property type="match status" value="1"/>
</dbReference>
<gene>
    <name evidence="3" type="ORF">J0A68_18300</name>
</gene>
<dbReference type="CDD" id="cd03794">
    <property type="entry name" value="GT4_WbuB-like"/>
    <property type="match status" value="1"/>
</dbReference>
<feature type="domain" description="Glycosyl transferase family 1" evidence="1">
    <location>
        <begin position="215"/>
        <end position="374"/>
    </location>
</feature>
<dbReference type="Proteomes" id="UP000664317">
    <property type="component" value="Unassembled WGS sequence"/>
</dbReference>
<evidence type="ECO:0000259" key="1">
    <source>
        <dbReference type="Pfam" id="PF00534"/>
    </source>
</evidence>
<dbReference type="PANTHER" id="PTHR12526:SF638">
    <property type="entry name" value="SPORE COAT PROTEIN SA"/>
    <property type="match status" value="1"/>
</dbReference>
<evidence type="ECO:0000313" key="4">
    <source>
        <dbReference type="Proteomes" id="UP000664317"/>
    </source>
</evidence>
<dbReference type="Gene3D" id="3.40.50.2000">
    <property type="entry name" value="Glycogen Phosphorylase B"/>
    <property type="match status" value="2"/>
</dbReference>
<dbReference type="Pfam" id="PF13579">
    <property type="entry name" value="Glyco_trans_4_4"/>
    <property type="match status" value="1"/>
</dbReference>
<keyword evidence="4" id="KW-1185">Reference proteome</keyword>
<evidence type="ECO:0000259" key="2">
    <source>
        <dbReference type="Pfam" id="PF13579"/>
    </source>
</evidence>
<dbReference type="InterPro" id="IPR028098">
    <property type="entry name" value="Glyco_trans_4-like_N"/>
</dbReference>
<dbReference type="SUPFAM" id="SSF53756">
    <property type="entry name" value="UDP-Glycosyltransferase/glycogen phosphorylase"/>
    <property type="match status" value="1"/>
</dbReference>
<dbReference type="InterPro" id="IPR001296">
    <property type="entry name" value="Glyco_trans_1"/>
</dbReference>
<name>A0ABS3C720_9BACT</name>
<dbReference type="RefSeq" id="WP_206579686.1">
    <property type="nucleotide sequence ID" value="NZ_JAFKCT010000009.1"/>
</dbReference>
<proteinExistence type="predicted"/>
<dbReference type="Pfam" id="PF00534">
    <property type="entry name" value="Glycos_transf_1"/>
    <property type="match status" value="1"/>
</dbReference>
<reference evidence="3 4" key="1">
    <citation type="submission" date="2021-03" db="EMBL/GenBank/DDBJ databases">
        <title>novel species isolated from a fishpond in China.</title>
        <authorList>
            <person name="Lu H."/>
            <person name="Cai Z."/>
        </authorList>
    </citation>
    <scope>NUCLEOTIDE SEQUENCE [LARGE SCALE GENOMIC DNA]</scope>
    <source>
        <strain evidence="3 4">H41</strain>
    </source>
</reference>
<organism evidence="3 4">
    <name type="scientific">Algoriphagus oliviformis</name>
    <dbReference type="NCBI Taxonomy" id="2811231"/>
    <lineage>
        <taxon>Bacteria</taxon>
        <taxon>Pseudomonadati</taxon>
        <taxon>Bacteroidota</taxon>
        <taxon>Cytophagia</taxon>
        <taxon>Cytophagales</taxon>
        <taxon>Cyclobacteriaceae</taxon>
        <taxon>Algoriphagus</taxon>
    </lineage>
</organism>
<protein>
    <submittedName>
        <fullName evidence="3">Glycosyltransferase family 4 protein</fullName>
    </submittedName>
</protein>
<dbReference type="EMBL" id="JAFKCT010000009">
    <property type="protein sequence ID" value="MBN7812914.1"/>
    <property type="molecule type" value="Genomic_DNA"/>
</dbReference>
<sequence length="400" mass="44977">MKIVYFYQYFSTPKGSWGTRVYEFAKEWVEQGHDVTVVTSVYSKSDLKAEKLLEDQVHEGIKLKVINVRIDNKQPFLKRIWTFVFYSLLSSWYALTLPADLVIASSGPITVGLPGLLARFFRGRTLVFETRDLWPEGAIELGIIRNKWMVKLAYWFEGVCYRNSKLIVALSPGMKQYIEAKSGHPNVISVTNAANIELFARPVAFKAIHPELQAGQYAIYTGNIGLVNNSYLLLNAARYIKAKGISGLRILIIGDGQLRDELVRVKEQEGLDSLIIHGLIPKVELVGLIQHALASLVPLQNSPILDTSSPNKFFESLAAGVPVIQNTQGWMKDFLDGHQVGYTIRHDDAEALVRCLIELREQPALHAQMGEKAQVIARAEFDKDVLARRFRNALEKLNPA</sequence>